<dbReference type="EMBL" id="BHXQ01000004">
    <property type="protein sequence ID" value="GCC52115.1"/>
    <property type="molecule type" value="Genomic_DNA"/>
</dbReference>
<dbReference type="AlphaFoldDB" id="A0A401UB55"/>
<protein>
    <recommendedName>
        <fullName evidence="2">7TM-DISM receptor extracellular domain-containing protein</fullName>
    </recommendedName>
</protein>
<evidence type="ECO:0000256" key="1">
    <source>
        <dbReference type="SAM" id="Phobius"/>
    </source>
</evidence>
<comment type="caution">
    <text evidence="3">The sequence shown here is derived from an EMBL/GenBank/DDBJ whole genome shotgun (WGS) entry which is preliminary data.</text>
</comment>
<keyword evidence="1" id="KW-0812">Transmembrane</keyword>
<gene>
    <name evidence="3" type="ORF">SanaruYs_23510</name>
</gene>
<feature type="transmembrane region" description="Helical" evidence="1">
    <location>
        <begin position="335"/>
        <end position="359"/>
    </location>
</feature>
<name>A0A401UB55_9BACT</name>
<evidence type="ECO:0000313" key="3">
    <source>
        <dbReference type="EMBL" id="GCC52115.1"/>
    </source>
</evidence>
<dbReference type="Gene3D" id="2.60.120.260">
    <property type="entry name" value="Galactose-binding domain-like"/>
    <property type="match status" value="1"/>
</dbReference>
<dbReference type="Proteomes" id="UP000288227">
    <property type="component" value="Unassembled WGS sequence"/>
</dbReference>
<keyword evidence="4" id="KW-1185">Reference proteome</keyword>
<dbReference type="SUPFAM" id="SSF49785">
    <property type="entry name" value="Galactose-binding domain-like"/>
    <property type="match status" value="1"/>
</dbReference>
<keyword evidence="1" id="KW-1133">Transmembrane helix</keyword>
<feature type="transmembrane region" description="Helical" evidence="1">
    <location>
        <begin position="254"/>
        <end position="271"/>
    </location>
</feature>
<reference evidence="3 4" key="1">
    <citation type="submission" date="2018-11" db="EMBL/GenBank/DDBJ databases">
        <title>Chryseotalea sanarue gen. nov., sp., nov., a member of the family Cytophagaceae, isolated from a brackish lake in Hamamatsu Japan.</title>
        <authorList>
            <person name="Maejima Y."/>
            <person name="Iino T."/>
            <person name="Muraguchi Y."/>
            <person name="Fukuda K."/>
            <person name="Ohkuma M."/>
            <person name="Moriuchi R."/>
            <person name="Dohra H."/>
            <person name="Kimbara K."/>
            <person name="Shintani M."/>
        </authorList>
    </citation>
    <scope>NUCLEOTIDE SEQUENCE [LARGE SCALE GENOMIC DNA]</scope>
    <source>
        <strain evidence="3 4">Ys</strain>
    </source>
</reference>
<feature type="transmembrane region" description="Helical" evidence="1">
    <location>
        <begin position="365"/>
        <end position="383"/>
    </location>
</feature>
<dbReference type="InterPro" id="IPR008979">
    <property type="entry name" value="Galactose-bd-like_sf"/>
</dbReference>
<feature type="transmembrane region" description="Helical" evidence="1">
    <location>
        <begin position="308"/>
        <end position="328"/>
    </location>
</feature>
<evidence type="ECO:0000259" key="2">
    <source>
        <dbReference type="Pfam" id="PF07695"/>
    </source>
</evidence>
<feature type="transmembrane region" description="Helical" evidence="1">
    <location>
        <begin position="189"/>
        <end position="207"/>
    </location>
</feature>
<feature type="transmembrane region" description="Helical" evidence="1">
    <location>
        <begin position="278"/>
        <end position="302"/>
    </location>
</feature>
<dbReference type="Pfam" id="PF07695">
    <property type="entry name" value="7TMR-DISM_7TM"/>
    <property type="match status" value="1"/>
</dbReference>
<organism evidence="3 4">
    <name type="scientific">Chryseotalea sanaruensis</name>
    <dbReference type="NCBI Taxonomy" id="2482724"/>
    <lineage>
        <taxon>Bacteria</taxon>
        <taxon>Pseudomonadati</taxon>
        <taxon>Bacteroidota</taxon>
        <taxon>Cytophagia</taxon>
        <taxon>Cytophagales</taxon>
        <taxon>Chryseotaleaceae</taxon>
        <taxon>Chryseotalea</taxon>
    </lineage>
</organism>
<keyword evidence="1" id="KW-0472">Membrane</keyword>
<proteinExistence type="predicted"/>
<accession>A0A401UB55</accession>
<dbReference type="InterPro" id="IPR011623">
    <property type="entry name" value="7TMR_DISM_rcpt_extracell_dom1"/>
</dbReference>
<evidence type="ECO:0000313" key="4">
    <source>
        <dbReference type="Proteomes" id="UP000288227"/>
    </source>
</evidence>
<feature type="transmembrane region" description="Helical" evidence="1">
    <location>
        <begin position="214"/>
        <end position="234"/>
    </location>
</feature>
<feature type="domain" description="7TM-DISM receptor extracellular" evidence="2">
    <location>
        <begin position="189"/>
        <end position="384"/>
    </location>
</feature>
<sequence length="408" mass="46585">MASLLLSIKDETPRQTSNQEALFIVPQGQLSKQPIDLKGIWEFYPNELTESNGFLDRSNQTFVVVPSWWAEEEGKSSVQYGTYRLKVLMASSDRQQSLALKMPDVYCAYELWLNGELIGQNGIVGRAKETSKPQWKPDTYFFEQNKDTLEIVVKLSNFYHYRTGINNPLVLGTAEQLKQNQHRTEVSNVILLSGLTVLGLIGIVLYFMRSSIQYVLYSLLCFSWVVRAAFSNHYQIVQWFENINWHFVVRTEYISLYLSTLFGSLLVGSLFPKEVSKVFRIIYIIACFSFTVFTLVFSPMLFTTYIQLYLGLSSILLLSIIVIVARAYSESREGVTLILAAAALAVAMFGYVIMAYQGLFSLNDMFFNIGFLLMFILTLMAVSERIQKMGSDRDYGKMTFDGTMTKVR</sequence>